<evidence type="ECO:0000313" key="8">
    <source>
        <dbReference type="Proteomes" id="UP000196086"/>
    </source>
</evidence>
<dbReference type="InterPro" id="IPR013325">
    <property type="entry name" value="RNA_pol_sigma_r2"/>
</dbReference>
<dbReference type="PANTHER" id="PTHR43133">
    <property type="entry name" value="RNA POLYMERASE ECF-TYPE SIGMA FACTO"/>
    <property type="match status" value="1"/>
</dbReference>
<dbReference type="AlphaFoldDB" id="A0A1Z5YRQ0"/>
<keyword evidence="2" id="KW-0805">Transcription regulation</keyword>
<feature type="domain" description="RNA polymerase sigma-70 region 2" evidence="5">
    <location>
        <begin position="21"/>
        <end position="81"/>
    </location>
</feature>
<evidence type="ECO:0000256" key="1">
    <source>
        <dbReference type="ARBA" id="ARBA00010641"/>
    </source>
</evidence>
<keyword evidence="4" id="KW-0804">Transcription</keyword>
<dbReference type="GO" id="GO:0006352">
    <property type="term" value="P:DNA-templated transcription initiation"/>
    <property type="evidence" value="ECO:0007669"/>
    <property type="project" value="InterPro"/>
</dbReference>
<dbReference type="EMBL" id="JOMQ01000070">
    <property type="protein sequence ID" value="OUI99560.1"/>
    <property type="molecule type" value="Genomic_DNA"/>
</dbReference>
<evidence type="ECO:0000256" key="3">
    <source>
        <dbReference type="ARBA" id="ARBA00023082"/>
    </source>
</evidence>
<dbReference type="InterPro" id="IPR013324">
    <property type="entry name" value="RNA_pol_sigma_r3/r4-like"/>
</dbReference>
<dbReference type="InterPro" id="IPR013249">
    <property type="entry name" value="RNA_pol_sigma70_r4_t2"/>
</dbReference>
<dbReference type="PANTHER" id="PTHR43133:SF63">
    <property type="entry name" value="RNA POLYMERASE SIGMA FACTOR FECI-RELATED"/>
    <property type="match status" value="1"/>
</dbReference>
<evidence type="ECO:0000259" key="5">
    <source>
        <dbReference type="Pfam" id="PF04542"/>
    </source>
</evidence>
<dbReference type="Proteomes" id="UP000196086">
    <property type="component" value="Unassembled WGS sequence"/>
</dbReference>
<keyword evidence="3" id="KW-0731">Sigma factor</keyword>
<dbReference type="RefSeq" id="WP_086652164.1">
    <property type="nucleotide sequence ID" value="NZ_JOMQ01000070.1"/>
</dbReference>
<reference evidence="7 8" key="1">
    <citation type="submission" date="2014-06" db="EMBL/GenBank/DDBJ databases">
        <authorList>
            <person name="Ju J."/>
            <person name="Zhang J."/>
        </authorList>
    </citation>
    <scope>NUCLEOTIDE SEQUENCE [LARGE SCALE GENOMIC DNA]</scope>
    <source>
        <strain evidence="7 8">DsW_47</strain>
    </source>
</reference>
<dbReference type="NCBIfam" id="TIGR02937">
    <property type="entry name" value="sigma70-ECF"/>
    <property type="match status" value="1"/>
</dbReference>
<evidence type="ECO:0000256" key="2">
    <source>
        <dbReference type="ARBA" id="ARBA00023015"/>
    </source>
</evidence>
<feature type="domain" description="RNA polymerase sigma factor 70 region 4 type 2" evidence="6">
    <location>
        <begin position="114"/>
        <end position="166"/>
    </location>
</feature>
<comment type="similarity">
    <text evidence="1">Belongs to the sigma-70 factor family. ECF subfamily.</text>
</comment>
<evidence type="ECO:0000313" key="7">
    <source>
        <dbReference type="EMBL" id="OUI99560.1"/>
    </source>
</evidence>
<dbReference type="Pfam" id="PF08281">
    <property type="entry name" value="Sigma70_r4_2"/>
    <property type="match status" value="1"/>
</dbReference>
<name>A0A1Z5YRQ0_9PROT</name>
<comment type="caution">
    <text evidence="7">The sequence shown here is derived from an EMBL/GenBank/DDBJ whole genome shotgun (WGS) entry which is preliminary data.</text>
</comment>
<dbReference type="InterPro" id="IPR039425">
    <property type="entry name" value="RNA_pol_sigma-70-like"/>
</dbReference>
<dbReference type="Gene3D" id="1.10.1740.10">
    <property type="match status" value="1"/>
</dbReference>
<dbReference type="InterPro" id="IPR007627">
    <property type="entry name" value="RNA_pol_sigma70_r2"/>
</dbReference>
<dbReference type="InterPro" id="IPR036388">
    <property type="entry name" value="WH-like_DNA-bd_sf"/>
</dbReference>
<evidence type="ECO:0000259" key="6">
    <source>
        <dbReference type="Pfam" id="PF08281"/>
    </source>
</evidence>
<accession>A0A1Z5YRQ0</accession>
<dbReference type="OrthoDB" id="9794372at2"/>
<dbReference type="GO" id="GO:0016987">
    <property type="term" value="F:sigma factor activity"/>
    <property type="evidence" value="ECO:0007669"/>
    <property type="project" value="UniProtKB-KW"/>
</dbReference>
<gene>
    <name evidence="7" type="ORF">HK14_14305</name>
</gene>
<dbReference type="SUPFAM" id="SSF88659">
    <property type="entry name" value="Sigma3 and sigma4 domains of RNA polymerase sigma factors"/>
    <property type="match status" value="1"/>
</dbReference>
<proteinExistence type="inferred from homology"/>
<dbReference type="Gene3D" id="1.10.10.10">
    <property type="entry name" value="Winged helix-like DNA-binding domain superfamily/Winged helix DNA-binding domain"/>
    <property type="match status" value="1"/>
</dbReference>
<evidence type="ECO:0000256" key="4">
    <source>
        <dbReference type="ARBA" id="ARBA00023163"/>
    </source>
</evidence>
<protein>
    <submittedName>
        <fullName evidence="7">Uncharacterized protein</fullName>
    </submittedName>
</protein>
<organism evidence="7 8">
    <name type="scientific">Acetobacter cibinongensis</name>
    <dbReference type="NCBI Taxonomy" id="146475"/>
    <lineage>
        <taxon>Bacteria</taxon>
        <taxon>Pseudomonadati</taxon>
        <taxon>Pseudomonadota</taxon>
        <taxon>Alphaproteobacteria</taxon>
        <taxon>Acetobacterales</taxon>
        <taxon>Acetobacteraceae</taxon>
        <taxon>Acetobacter</taxon>
    </lineage>
</organism>
<sequence>MPPPSTQQARHKQTDGFGASYGRLLSYARKLTKNEPDAQDLVQEAWCLTDGEVPDSVVSPFSYLRIVIRNLFISNLRRAKRQGGHVPTAGGVDQTLASEQPSPEEVAISRFEIERLEYLISSMPLRQATALKMYHFEDRKLKDIATHLGLSVSFTQALIAKGLKQCAEELDRDSSR</sequence>
<dbReference type="GO" id="GO:0003677">
    <property type="term" value="F:DNA binding"/>
    <property type="evidence" value="ECO:0007669"/>
    <property type="project" value="InterPro"/>
</dbReference>
<dbReference type="Pfam" id="PF04542">
    <property type="entry name" value="Sigma70_r2"/>
    <property type="match status" value="1"/>
</dbReference>
<dbReference type="InterPro" id="IPR014284">
    <property type="entry name" value="RNA_pol_sigma-70_dom"/>
</dbReference>
<dbReference type="SUPFAM" id="SSF88946">
    <property type="entry name" value="Sigma2 domain of RNA polymerase sigma factors"/>
    <property type="match status" value="1"/>
</dbReference>